<evidence type="ECO:0000256" key="1">
    <source>
        <dbReference type="SAM" id="MobiDB-lite"/>
    </source>
</evidence>
<dbReference type="GO" id="GO:0043545">
    <property type="term" value="P:molybdopterin cofactor metabolic process"/>
    <property type="evidence" value="ECO:0007669"/>
    <property type="project" value="TreeGrafter"/>
</dbReference>
<gene>
    <name evidence="3" type="ORF">GSI_04292</name>
</gene>
<keyword evidence="4" id="KW-1185">Reference proteome</keyword>
<name>A0A2G8SIS4_9APHY</name>
<dbReference type="OrthoDB" id="10264306at2759"/>
<dbReference type="InterPro" id="IPR000192">
    <property type="entry name" value="Aminotrans_V_dom"/>
</dbReference>
<evidence type="ECO:0000313" key="3">
    <source>
        <dbReference type="EMBL" id="PIL33669.1"/>
    </source>
</evidence>
<feature type="region of interest" description="Disordered" evidence="1">
    <location>
        <begin position="52"/>
        <end position="79"/>
    </location>
</feature>
<dbReference type="EMBL" id="AYKW01000007">
    <property type="protein sequence ID" value="PIL33669.1"/>
    <property type="molecule type" value="Genomic_DNA"/>
</dbReference>
<dbReference type="Gene3D" id="3.40.640.10">
    <property type="entry name" value="Type I PLP-dependent aspartate aminotransferase-like (Major domain)"/>
    <property type="match status" value="1"/>
</dbReference>
<dbReference type="SUPFAM" id="SSF53383">
    <property type="entry name" value="PLP-dependent transferases"/>
    <property type="match status" value="1"/>
</dbReference>
<reference evidence="3 4" key="1">
    <citation type="journal article" date="2015" name="Sci. Rep.">
        <title>Chromosome-level genome map provides insights into diverse defense mechanisms in the medicinal fungus Ganoderma sinense.</title>
        <authorList>
            <person name="Zhu Y."/>
            <person name="Xu J."/>
            <person name="Sun C."/>
            <person name="Zhou S."/>
            <person name="Xu H."/>
            <person name="Nelson D.R."/>
            <person name="Qian J."/>
            <person name="Song J."/>
            <person name="Luo H."/>
            <person name="Xiang L."/>
            <person name="Li Y."/>
            <person name="Xu Z."/>
            <person name="Ji A."/>
            <person name="Wang L."/>
            <person name="Lu S."/>
            <person name="Hayward A."/>
            <person name="Sun W."/>
            <person name="Li X."/>
            <person name="Schwartz D.C."/>
            <person name="Wang Y."/>
            <person name="Chen S."/>
        </authorList>
    </citation>
    <scope>NUCLEOTIDE SEQUENCE [LARGE SCALE GENOMIC DNA]</scope>
    <source>
        <strain evidence="3 4">ZZ0214-1</strain>
    </source>
</reference>
<dbReference type="GO" id="GO:0008265">
    <property type="term" value="F:molybdenum cofactor sulfurtransferase activity"/>
    <property type="evidence" value="ECO:0007669"/>
    <property type="project" value="TreeGrafter"/>
</dbReference>
<dbReference type="PANTHER" id="PTHR14237">
    <property type="entry name" value="MOLYBDOPTERIN COFACTOR SULFURASE MOSC"/>
    <property type="match status" value="1"/>
</dbReference>
<dbReference type="InterPro" id="IPR015421">
    <property type="entry name" value="PyrdxlP-dep_Trfase_major"/>
</dbReference>
<dbReference type="InterPro" id="IPR015422">
    <property type="entry name" value="PyrdxlP-dep_Trfase_small"/>
</dbReference>
<protein>
    <recommendedName>
        <fullName evidence="2">Aminotransferase class V domain-containing protein</fullName>
    </recommendedName>
</protein>
<dbReference type="Gene3D" id="3.90.1150.10">
    <property type="entry name" value="Aspartate Aminotransferase, domain 1"/>
    <property type="match status" value="1"/>
</dbReference>
<dbReference type="AlphaFoldDB" id="A0A2G8SIS4"/>
<feature type="domain" description="Aminotransferase class V" evidence="2">
    <location>
        <begin position="128"/>
        <end position="409"/>
    </location>
</feature>
<evidence type="ECO:0000259" key="2">
    <source>
        <dbReference type="Pfam" id="PF00266"/>
    </source>
</evidence>
<feature type="region of interest" description="Disordered" evidence="1">
    <location>
        <begin position="1"/>
        <end position="24"/>
    </location>
</feature>
<comment type="caution">
    <text evidence="3">The sequence shown here is derived from an EMBL/GenBank/DDBJ whole genome shotgun (WGS) entry which is preliminary data.</text>
</comment>
<sequence>MGNSHSHSSRKPSHAGLDLHHAHATPVLHRKRSAALSALTLGLSSYHPQELSFREDSSSSSVSDRDEKRSFDPPPVYALSTTPDIPENAALLAYKAFLKEYPQYQLTWILDALRRTDFARLDRNGEAYVDYMGGSLYPESLIQVHASFLQRSILGNTHSVSNSSRLSAACADEARRAVLEFFRAPPGYTVVFTANASGALKLVGESFPFAAGSTYVLGADSHNSVHGIRQFATARGAQVAYIESTDEGGMDVAEAKAVLRQHRPRTGGRASSASAPSLFALTGQSNISNAKNPLSLIQYATSQGFCTLLDAAALAPTSVISLTDTPVDAMAVSFYKMFGFPTGVGALVAKESFLASLERPWFAGGTVDVVQAPGGIVTMAADMHERFEDGTINYLNLPAITDGLRFLSAYLPFLPLRLSSLTRHLITSLSELRHDSTDTPVVQILSRRPTKDVKTIGEQSDTGSVVSLLFLSPSGQMLPNSFVEYAASTHNVSLRTGCMCNPGGAAALLGLRGAMAQLPADATLRAFEACMGRELGVVRLSLGLASDFRDVWRLVEFAKLLGCERARTALWDKWLEDRTGVAL</sequence>
<dbReference type="Pfam" id="PF00266">
    <property type="entry name" value="Aminotran_5"/>
    <property type="match status" value="1"/>
</dbReference>
<dbReference type="STRING" id="1077348.A0A2G8SIS4"/>
<organism evidence="3 4">
    <name type="scientific">Ganoderma sinense ZZ0214-1</name>
    <dbReference type="NCBI Taxonomy" id="1077348"/>
    <lineage>
        <taxon>Eukaryota</taxon>
        <taxon>Fungi</taxon>
        <taxon>Dikarya</taxon>
        <taxon>Basidiomycota</taxon>
        <taxon>Agaricomycotina</taxon>
        <taxon>Agaricomycetes</taxon>
        <taxon>Polyporales</taxon>
        <taxon>Polyporaceae</taxon>
        <taxon>Ganoderma</taxon>
    </lineage>
</organism>
<dbReference type="InterPro" id="IPR015424">
    <property type="entry name" value="PyrdxlP-dep_Trfase"/>
</dbReference>
<accession>A0A2G8SIS4</accession>
<proteinExistence type="predicted"/>
<feature type="compositionally biased region" description="Basic and acidic residues" evidence="1">
    <location>
        <begin position="52"/>
        <end position="71"/>
    </location>
</feature>
<evidence type="ECO:0000313" key="4">
    <source>
        <dbReference type="Proteomes" id="UP000230002"/>
    </source>
</evidence>
<dbReference type="PANTHER" id="PTHR14237:SF80">
    <property type="entry name" value="MOLYBDENUM COFACTOR SULFURASE"/>
    <property type="match status" value="1"/>
</dbReference>
<dbReference type="Proteomes" id="UP000230002">
    <property type="component" value="Unassembled WGS sequence"/>
</dbReference>